<gene>
    <name evidence="2" type="ORF">TPR58_11385</name>
</gene>
<evidence type="ECO:0000313" key="2">
    <source>
        <dbReference type="EMBL" id="MEN3747772.1"/>
    </source>
</evidence>
<evidence type="ECO:0000256" key="1">
    <source>
        <dbReference type="SAM" id="SignalP"/>
    </source>
</evidence>
<name>A0ABV0B9A4_9SPHN</name>
<proteinExistence type="predicted"/>
<feature type="chain" id="PRO_5046670505" evidence="1">
    <location>
        <begin position="24"/>
        <end position="180"/>
    </location>
</feature>
<organism evidence="2 3">
    <name type="scientific">Sphingomonas rustica</name>
    <dbReference type="NCBI Taxonomy" id="3103142"/>
    <lineage>
        <taxon>Bacteria</taxon>
        <taxon>Pseudomonadati</taxon>
        <taxon>Pseudomonadota</taxon>
        <taxon>Alphaproteobacteria</taxon>
        <taxon>Sphingomonadales</taxon>
        <taxon>Sphingomonadaceae</taxon>
        <taxon>Sphingomonas</taxon>
    </lineage>
</organism>
<feature type="signal peptide" evidence="1">
    <location>
        <begin position="1"/>
        <end position="23"/>
    </location>
</feature>
<dbReference type="RefSeq" id="WP_346246782.1">
    <property type="nucleotide sequence ID" value="NZ_JBDIZK010000006.1"/>
</dbReference>
<dbReference type="EMBL" id="JBDIZK010000006">
    <property type="protein sequence ID" value="MEN3747772.1"/>
    <property type="molecule type" value="Genomic_DNA"/>
</dbReference>
<evidence type="ECO:0000313" key="3">
    <source>
        <dbReference type="Proteomes" id="UP001427805"/>
    </source>
</evidence>
<accession>A0ABV0B9A4</accession>
<reference evidence="2 3" key="1">
    <citation type="submission" date="2024-05" db="EMBL/GenBank/DDBJ databases">
        <title>Sphingomonas sp. HF-S3 16S ribosomal RNA gene Genome sequencing and assembly.</title>
        <authorList>
            <person name="Lee H."/>
        </authorList>
    </citation>
    <scope>NUCLEOTIDE SEQUENCE [LARGE SCALE GENOMIC DNA]</scope>
    <source>
        <strain evidence="2 3">HF-S3</strain>
    </source>
</reference>
<keyword evidence="1" id="KW-0732">Signal</keyword>
<sequence length="180" mass="18978">MIRKNMLTAVAAWAAIAATGAHAQSITKSAAHQPCLSDEQAGAVVMVMAPGAFRGLNRICSKLLPSNAYMLTSGKALTAKFDVLAERSGDLADRAMARMVDADDDDIVPGASASLRPMGEMLIASEAKKMTPETCGKVDRALKLLDPLPPENLVGLVVLLMELGMAAEKDPPFTICKPSR</sequence>
<protein>
    <submittedName>
        <fullName evidence="2">Uncharacterized protein</fullName>
    </submittedName>
</protein>
<keyword evidence="3" id="KW-1185">Reference proteome</keyword>
<dbReference type="Proteomes" id="UP001427805">
    <property type="component" value="Unassembled WGS sequence"/>
</dbReference>
<comment type="caution">
    <text evidence="2">The sequence shown here is derived from an EMBL/GenBank/DDBJ whole genome shotgun (WGS) entry which is preliminary data.</text>
</comment>